<dbReference type="InterPro" id="IPR000182">
    <property type="entry name" value="GNAT_dom"/>
</dbReference>
<dbReference type="eggNOG" id="COG0456">
    <property type="taxonomic scope" value="Bacteria"/>
</dbReference>
<dbReference type="OrthoDB" id="9800797at2"/>
<gene>
    <name evidence="2" type="ORF">FC39_GL000503</name>
</gene>
<dbReference type="STRING" id="1423754.FC39_GL000503"/>
<dbReference type="PATRIC" id="fig|1423754.3.peg.522"/>
<accession>A0A0R1YB05</accession>
<dbReference type="AlphaFoldDB" id="A0A0R1YB05"/>
<dbReference type="InterPro" id="IPR016181">
    <property type="entry name" value="Acyl_CoA_acyltransferase"/>
</dbReference>
<dbReference type="GO" id="GO:0016747">
    <property type="term" value="F:acyltransferase activity, transferring groups other than amino-acyl groups"/>
    <property type="evidence" value="ECO:0007669"/>
    <property type="project" value="InterPro"/>
</dbReference>
<name>A0A0R1YB05_9LACO</name>
<dbReference type="Pfam" id="PF13508">
    <property type="entry name" value="Acetyltransf_7"/>
    <property type="match status" value="1"/>
</dbReference>
<dbReference type="CDD" id="cd04301">
    <property type="entry name" value="NAT_SF"/>
    <property type="match status" value="1"/>
</dbReference>
<dbReference type="Proteomes" id="UP000051223">
    <property type="component" value="Unassembled WGS sequence"/>
</dbReference>
<feature type="domain" description="N-acetyltransferase" evidence="1">
    <location>
        <begin position="1"/>
        <end position="148"/>
    </location>
</feature>
<reference evidence="2 3" key="1">
    <citation type="journal article" date="2015" name="Genome Announc.">
        <title>Expanding the biotechnology potential of lactobacilli through comparative genomics of 213 strains and associated genera.</title>
        <authorList>
            <person name="Sun Z."/>
            <person name="Harris H.M."/>
            <person name="McCann A."/>
            <person name="Guo C."/>
            <person name="Argimon S."/>
            <person name="Zhang W."/>
            <person name="Yang X."/>
            <person name="Jeffery I.B."/>
            <person name="Cooney J.C."/>
            <person name="Kagawa T.F."/>
            <person name="Liu W."/>
            <person name="Song Y."/>
            <person name="Salvetti E."/>
            <person name="Wrobel A."/>
            <person name="Rasinkangas P."/>
            <person name="Parkhill J."/>
            <person name="Rea M.C."/>
            <person name="O'Sullivan O."/>
            <person name="Ritari J."/>
            <person name="Douillard F.P."/>
            <person name="Paul Ross R."/>
            <person name="Yang R."/>
            <person name="Briner A.E."/>
            <person name="Felis G.E."/>
            <person name="de Vos W.M."/>
            <person name="Barrangou R."/>
            <person name="Klaenhammer T.R."/>
            <person name="Caufield P.W."/>
            <person name="Cui Y."/>
            <person name="Zhang H."/>
            <person name="O'Toole P.W."/>
        </authorList>
    </citation>
    <scope>NUCLEOTIDE SEQUENCE [LARGE SCALE GENOMIC DNA]</scope>
    <source>
        <strain evidence="2 3">DSM 5661</strain>
    </source>
</reference>
<dbReference type="PANTHER" id="PTHR43617">
    <property type="entry name" value="L-AMINO ACID N-ACETYLTRANSFERASE"/>
    <property type="match status" value="1"/>
</dbReference>
<dbReference type="InterPro" id="IPR050276">
    <property type="entry name" value="MshD_Acetyltransferase"/>
</dbReference>
<dbReference type="RefSeq" id="WP_025080830.1">
    <property type="nucleotide sequence ID" value="NZ_AZGI01000093.1"/>
</dbReference>
<dbReference type="SUPFAM" id="SSF55729">
    <property type="entry name" value="Acyl-CoA N-acyltransferases (Nat)"/>
    <property type="match status" value="1"/>
</dbReference>
<organism evidence="2 3">
    <name type="scientific">Lactobacillus hamsteri DSM 5661 = JCM 6256</name>
    <dbReference type="NCBI Taxonomy" id="1423754"/>
    <lineage>
        <taxon>Bacteria</taxon>
        <taxon>Bacillati</taxon>
        <taxon>Bacillota</taxon>
        <taxon>Bacilli</taxon>
        <taxon>Lactobacillales</taxon>
        <taxon>Lactobacillaceae</taxon>
        <taxon>Lactobacillus</taxon>
    </lineage>
</organism>
<protein>
    <recommendedName>
        <fullName evidence="1">N-acetyltransferase domain-containing protein</fullName>
    </recommendedName>
</protein>
<comment type="caution">
    <text evidence="2">The sequence shown here is derived from an EMBL/GenBank/DDBJ whole genome shotgun (WGS) entry which is preliminary data.</text>
</comment>
<dbReference type="EMBL" id="AZGI01000093">
    <property type="protein sequence ID" value="KRM36955.1"/>
    <property type="molecule type" value="Genomic_DNA"/>
</dbReference>
<proteinExistence type="predicted"/>
<dbReference type="PROSITE" id="PS51186">
    <property type="entry name" value="GNAT"/>
    <property type="match status" value="1"/>
</dbReference>
<dbReference type="Gene3D" id="3.40.630.30">
    <property type="match status" value="1"/>
</dbReference>
<evidence type="ECO:0000313" key="3">
    <source>
        <dbReference type="Proteomes" id="UP000051223"/>
    </source>
</evidence>
<evidence type="ECO:0000259" key="1">
    <source>
        <dbReference type="PROSITE" id="PS51186"/>
    </source>
</evidence>
<evidence type="ECO:0000313" key="2">
    <source>
        <dbReference type="EMBL" id="KRM36955.1"/>
    </source>
</evidence>
<sequence length="148" mass="17239">MKIRKYQSNDFKQICKVMNQGRMQELKNENLESVFVALEDASYLKYFLSCNIYVAVKNNKIVGFVGCGRHRIEFLYVDPAFQRQGVGTELMSFVLNELPRPIKLAVFTNNQAAKKLYKKFGFKVIDTVVEKWSDEFPVNFSEDTMELK</sequence>
<keyword evidence="3" id="KW-1185">Reference proteome</keyword>